<comment type="caution">
    <text evidence="6">The sequence shown here is derived from an EMBL/GenBank/DDBJ whole genome shotgun (WGS) entry which is preliminary data.</text>
</comment>
<keyword evidence="4" id="KW-0456">Lyase</keyword>
<evidence type="ECO:0000256" key="1">
    <source>
        <dbReference type="ARBA" id="ARBA00005495"/>
    </source>
</evidence>
<keyword evidence="7" id="KW-1185">Reference proteome</keyword>
<name>A0A553GT94_9PSED</name>
<keyword evidence="3" id="KW-0862">Zinc</keyword>
<feature type="domain" description="CENP-V/GFA" evidence="5">
    <location>
        <begin position="3"/>
        <end position="109"/>
    </location>
</feature>
<dbReference type="OrthoDB" id="7765631at2"/>
<organism evidence="6 7">
    <name type="scientific">Pseudomonas mangiferae</name>
    <dbReference type="NCBI Taxonomy" id="2593654"/>
    <lineage>
        <taxon>Bacteria</taxon>
        <taxon>Pseudomonadati</taxon>
        <taxon>Pseudomonadota</taxon>
        <taxon>Gammaproteobacteria</taxon>
        <taxon>Pseudomonadales</taxon>
        <taxon>Pseudomonadaceae</taxon>
        <taxon>Pseudomonas</taxon>
    </lineage>
</organism>
<dbReference type="PROSITE" id="PS51891">
    <property type="entry name" value="CENP_V_GFA"/>
    <property type="match status" value="1"/>
</dbReference>
<dbReference type="InterPro" id="IPR006913">
    <property type="entry name" value="CENP-V/GFA"/>
</dbReference>
<gene>
    <name evidence="6" type="ORF">FM069_21395</name>
</gene>
<sequence length="132" mass="14612">MALEGGCACGAIRYRLTADPTDASYCHCTTCRRSAGAPVQAFASVPREAFELLQGEPSRWRSSEQSERLFCGSCGTQLAMVAPDHPEIDFTLASLDQPEAVPPGFHIWTRSQIGWFEVKDDLPRHLRRSVDD</sequence>
<evidence type="ECO:0000259" key="5">
    <source>
        <dbReference type="PROSITE" id="PS51891"/>
    </source>
</evidence>
<evidence type="ECO:0000256" key="4">
    <source>
        <dbReference type="ARBA" id="ARBA00023239"/>
    </source>
</evidence>
<accession>A0A553GT94</accession>
<evidence type="ECO:0000256" key="2">
    <source>
        <dbReference type="ARBA" id="ARBA00022723"/>
    </source>
</evidence>
<dbReference type="Gene3D" id="3.90.1590.10">
    <property type="entry name" value="glutathione-dependent formaldehyde- activating enzyme (gfa)"/>
    <property type="match status" value="1"/>
</dbReference>
<dbReference type="PANTHER" id="PTHR33337:SF40">
    <property type="entry name" value="CENP-V_GFA DOMAIN-CONTAINING PROTEIN-RELATED"/>
    <property type="match status" value="1"/>
</dbReference>
<dbReference type="AlphaFoldDB" id="A0A553GT94"/>
<dbReference type="GO" id="GO:0046872">
    <property type="term" value="F:metal ion binding"/>
    <property type="evidence" value="ECO:0007669"/>
    <property type="project" value="UniProtKB-KW"/>
</dbReference>
<protein>
    <submittedName>
        <fullName evidence="6">GFA family protein</fullName>
    </submittedName>
</protein>
<evidence type="ECO:0000313" key="6">
    <source>
        <dbReference type="EMBL" id="TRX72725.1"/>
    </source>
</evidence>
<evidence type="ECO:0000313" key="7">
    <source>
        <dbReference type="Proteomes" id="UP000315235"/>
    </source>
</evidence>
<keyword evidence="2" id="KW-0479">Metal-binding</keyword>
<dbReference type="PANTHER" id="PTHR33337">
    <property type="entry name" value="GFA DOMAIN-CONTAINING PROTEIN"/>
    <property type="match status" value="1"/>
</dbReference>
<dbReference type="SUPFAM" id="SSF51316">
    <property type="entry name" value="Mss4-like"/>
    <property type="match status" value="1"/>
</dbReference>
<dbReference type="EMBL" id="VJOY01000036">
    <property type="protein sequence ID" value="TRX72725.1"/>
    <property type="molecule type" value="Genomic_DNA"/>
</dbReference>
<dbReference type="RefSeq" id="WP_143490435.1">
    <property type="nucleotide sequence ID" value="NZ_VJOY01000036.1"/>
</dbReference>
<reference evidence="6 7" key="1">
    <citation type="submission" date="2019-07" db="EMBL/GenBank/DDBJ databases">
        <title>Pseudomonas mangiferae sp. nov., isolated from bark of mango tree in Thailand.</title>
        <authorList>
            <person name="Srisuk N."/>
            <person name="Anurat P."/>
        </authorList>
    </citation>
    <scope>NUCLEOTIDE SEQUENCE [LARGE SCALE GENOMIC DNA]</scope>
    <source>
        <strain evidence="6 7">DMKU_BBB3-04</strain>
    </source>
</reference>
<dbReference type="GO" id="GO:0016846">
    <property type="term" value="F:carbon-sulfur lyase activity"/>
    <property type="evidence" value="ECO:0007669"/>
    <property type="project" value="InterPro"/>
</dbReference>
<dbReference type="Pfam" id="PF04828">
    <property type="entry name" value="GFA"/>
    <property type="match status" value="1"/>
</dbReference>
<proteinExistence type="inferred from homology"/>
<evidence type="ECO:0000256" key="3">
    <source>
        <dbReference type="ARBA" id="ARBA00022833"/>
    </source>
</evidence>
<dbReference type="InterPro" id="IPR011057">
    <property type="entry name" value="Mss4-like_sf"/>
</dbReference>
<comment type="similarity">
    <text evidence="1">Belongs to the Gfa family.</text>
</comment>
<dbReference type="Proteomes" id="UP000315235">
    <property type="component" value="Unassembled WGS sequence"/>
</dbReference>